<dbReference type="EMBL" id="JBHSLN010000089">
    <property type="protein sequence ID" value="MFC5299587.1"/>
    <property type="molecule type" value="Genomic_DNA"/>
</dbReference>
<reference evidence="3" key="1">
    <citation type="journal article" date="2019" name="Int. J. Syst. Evol. Microbiol.">
        <title>The Global Catalogue of Microorganisms (GCM) 10K type strain sequencing project: providing services to taxonomists for standard genome sequencing and annotation.</title>
        <authorList>
            <consortium name="The Broad Institute Genomics Platform"/>
            <consortium name="The Broad Institute Genome Sequencing Center for Infectious Disease"/>
            <person name="Wu L."/>
            <person name="Ma J."/>
        </authorList>
    </citation>
    <scope>NUCLEOTIDE SEQUENCE [LARGE SCALE GENOMIC DNA]</scope>
    <source>
        <strain evidence="3">CGMCC 1.16455</strain>
    </source>
</reference>
<name>A0ABW0FK09_9MICO</name>
<dbReference type="RefSeq" id="WP_193115947.1">
    <property type="nucleotide sequence ID" value="NZ_BAAAIR010000050.1"/>
</dbReference>
<dbReference type="InterPro" id="IPR039793">
    <property type="entry name" value="UROS/Hem4"/>
</dbReference>
<dbReference type="PANTHER" id="PTHR40082">
    <property type="entry name" value="BLR5956 PROTEIN"/>
    <property type="match status" value="1"/>
</dbReference>
<dbReference type="GO" id="GO:0004852">
    <property type="term" value="F:uroporphyrinogen-III synthase activity"/>
    <property type="evidence" value="ECO:0007669"/>
    <property type="project" value="UniProtKB-EC"/>
</dbReference>
<dbReference type="InterPro" id="IPR036108">
    <property type="entry name" value="4pyrrol_syn_uPrphyn_synt_sf"/>
</dbReference>
<gene>
    <name evidence="2" type="ORF">ACFPK8_18895</name>
</gene>
<accession>A0ABW0FK09</accession>
<dbReference type="Gene3D" id="3.40.50.10090">
    <property type="match status" value="2"/>
</dbReference>
<comment type="caution">
    <text evidence="2">The sequence shown here is derived from an EMBL/GenBank/DDBJ whole genome shotgun (WGS) entry which is preliminary data.</text>
</comment>
<keyword evidence="3" id="KW-1185">Reference proteome</keyword>
<evidence type="ECO:0000259" key="1">
    <source>
        <dbReference type="Pfam" id="PF02602"/>
    </source>
</evidence>
<dbReference type="Pfam" id="PF02602">
    <property type="entry name" value="HEM4"/>
    <property type="match status" value="1"/>
</dbReference>
<organism evidence="2 3">
    <name type="scientific">Brachybacterium tyrofermentans</name>
    <dbReference type="NCBI Taxonomy" id="47848"/>
    <lineage>
        <taxon>Bacteria</taxon>
        <taxon>Bacillati</taxon>
        <taxon>Actinomycetota</taxon>
        <taxon>Actinomycetes</taxon>
        <taxon>Micrococcales</taxon>
        <taxon>Dermabacteraceae</taxon>
        <taxon>Brachybacterium</taxon>
    </lineage>
</organism>
<dbReference type="PANTHER" id="PTHR40082:SF1">
    <property type="entry name" value="BLR5956 PROTEIN"/>
    <property type="match status" value="1"/>
</dbReference>
<dbReference type="SUPFAM" id="SSF69618">
    <property type="entry name" value="HemD-like"/>
    <property type="match status" value="1"/>
</dbReference>
<dbReference type="GeneID" id="303299069"/>
<sequence>MSAAPQLTTALDGRTIVLAVERRAEELASALGRHGATIEHAPALSTLRLHEDGLLIERTGDLIAEPPEIVAALTGVGFRGWMEAADAAGLGTDLRAALAGARIVARGAKAHGAVRQAGLLTAWVADTETTAEVGDHLLAGGARGRRIAIQHHGTGADGLDELLRRRGAQVVAVAPYRSIPPRDPAALQRSVRRAAVGEVDAVVLTAAPAASAWLEESERLSVLAAIRDRALSGQLVMACIGAVTAGPVEARGLPVLMPDRGRLGSLVRALVHHYEVRS</sequence>
<evidence type="ECO:0000313" key="2">
    <source>
        <dbReference type="EMBL" id="MFC5299587.1"/>
    </source>
</evidence>
<proteinExistence type="predicted"/>
<evidence type="ECO:0000313" key="3">
    <source>
        <dbReference type="Proteomes" id="UP001595937"/>
    </source>
</evidence>
<dbReference type="InterPro" id="IPR003754">
    <property type="entry name" value="4pyrrol_synth_uPrphyn_synth"/>
</dbReference>
<dbReference type="Proteomes" id="UP001595937">
    <property type="component" value="Unassembled WGS sequence"/>
</dbReference>
<dbReference type="EC" id="4.2.1.75" evidence="2"/>
<protein>
    <submittedName>
        <fullName evidence="2">Uroporphyrinogen-III synthase</fullName>
        <ecNumber evidence="2">4.2.1.75</ecNumber>
    </submittedName>
</protein>
<feature type="domain" description="Tetrapyrrole biosynthesis uroporphyrinogen III synthase" evidence="1">
    <location>
        <begin position="26"/>
        <end position="267"/>
    </location>
</feature>
<keyword evidence="2" id="KW-0456">Lyase</keyword>
<dbReference type="CDD" id="cd06578">
    <property type="entry name" value="HemD"/>
    <property type="match status" value="1"/>
</dbReference>